<keyword evidence="4" id="KW-0805">Transcription regulation</keyword>
<dbReference type="InterPro" id="IPR036388">
    <property type="entry name" value="WH-like_DNA-bd_sf"/>
</dbReference>
<dbReference type="InterPro" id="IPR001789">
    <property type="entry name" value="Sig_transdc_resp-reg_receiver"/>
</dbReference>
<feature type="DNA-binding region" description="OmpR/PhoB-type" evidence="9">
    <location>
        <begin position="125"/>
        <end position="224"/>
    </location>
</feature>
<dbReference type="CDD" id="cd00383">
    <property type="entry name" value="trans_reg_C"/>
    <property type="match status" value="1"/>
</dbReference>
<dbReference type="InterPro" id="IPR039420">
    <property type="entry name" value="WalR-like"/>
</dbReference>
<dbReference type="Pfam" id="PF00486">
    <property type="entry name" value="Trans_reg_C"/>
    <property type="match status" value="1"/>
</dbReference>
<dbReference type="Pfam" id="PF00072">
    <property type="entry name" value="Response_reg"/>
    <property type="match status" value="1"/>
</dbReference>
<sequence length="228" mass="26339">MIRILVVEDESQISSIVVKYLQKNGFECHVAENGLEALQMFSEQHFHLVILDIMMPGIDGYEVLQRIREVSQVPVIMLTAKQDEVDRLKGFQIGADDYVIKPFSPRELVERVKVFLKRIYNVGDEVVISSGSLQLYTSSMKLVRNGEAIDLTSTEFKILHALMKNMNQILTREQLIEMVFGVGYDGFDRNIDSYIKRIRQKIEIDPKKPEYLKTKYGQGYVFDGDDHR</sequence>
<evidence type="ECO:0000256" key="4">
    <source>
        <dbReference type="ARBA" id="ARBA00023015"/>
    </source>
</evidence>
<evidence type="ECO:0000259" key="11">
    <source>
        <dbReference type="PROSITE" id="PS51755"/>
    </source>
</evidence>
<dbReference type="FunFam" id="3.40.50.2300:FF:000001">
    <property type="entry name" value="DNA-binding response regulator PhoB"/>
    <property type="match status" value="1"/>
</dbReference>
<protein>
    <recommendedName>
        <fullName evidence="1">Stage 0 sporulation protein A homolog</fullName>
    </recommendedName>
</protein>
<dbReference type="Gene3D" id="6.10.250.690">
    <property type="match status" value="1"/>
</dbReference>
<reference evidence="12 13" key="1">
    <citation type="submission" date="2016-10" db="EMBL/GenBank/DDBJ databases">
        <authorList>
            <person name="de Groot N.N."/>
        </authorList>
    </citation>
    <scope>NUCLEOTIDE SEQUENCE [LARGE SCALE GENOMIC DNA]</scope>
    <source>
        <strain evidence="12 13">DSM 2784</strain>
    </source>
</reference>
<feature type="domain" description="OmpR/PhoB-type" evidence="11">
    <location>
        <begin position="125"/>
        <end position="224"/>
    </location>
</feature>
<dbReference type="Proteomes" id="UP000199208">
    <property type="component" value="Unassembled WGS sequence"/>
</dbReference>
<dbReference type="GO" id="GO:0006355">
    <property type="term" value="P:regulation of DNA-templated transcription"/>
    <property type="evidence" value="ECO:0007669"/>
    <property type="project" value="InterPro"/>
</dbReference>
<comment type="function">
    <text evidence="7">May play the central regulatory role in sporulation. It may be an element of the effector pathway responsible for the activation of sporulation genes in response to nutritional stress. Spo0A may act in concert with spo0H (a sigma factor) to control the expression of some genes that are critical to the sporulation process.</text>
</comment>
<evidence type="ECO:0000256" key="2">
    <source>
        <dbReference type="ARBA" id="ARBA00022553"/>
    </source>
</evidence>
<evidence type="ECO:0000256" key="9">
    <source>
        <dbReference type="PROSITE-ProRule" id="PRU01091"/>
    </source>
</evidence>
<dbReference type="RefSeq" id="WP_092592018.1">
    <property type="nucleotide sequence ID" value="NZ_FMWL01000015.1"/>
</dbReference>
<dbReference type="GO" id="GO:0005829">
    <property type="term" value="C:cytosol"/>
    <property type="evidence" value="ECO:0007669"/>
    <property type="project" value="TreeGrafter"/>
</dbReference>
<keyword evidence="3" id="KW-0902">Two-component regulatory system</keyword>
<accession>A0A1G5S570</accession>
<feature type="modified residue" description="4-aspartylphosphate" evidence="8">
    <location>
        <position position="52"/>
    </location>
</feature>
<keyword evidence="13" id="KW-1185">Reference proteome</keyword>
<dbReference type="InterPro" id="IPR001867">
    <property type="entry name" value="OmpR/PhoB-type_DNA-bd"/>
</dbReference>
<dbReference type="PANTHER" id="PTHR48111">
    <property type="entry name" value="REGULATOR OF RPOS"/>
    <property type="match status" value="1"/>
</dbReference>
<dbReference type="GO" id="GO:0000976">
    <property type="term" value="F:transcription cis-regulatory region binding"/>
    <property type="evidence" value="ECO:0007669"/>
    <property type="project" value="TreeGrafter"/>
</dbReference>
<dbReference type="SMART" id="SM00862">
    <property type="entry name" value="Trans_reg_C"/>
    <property type="match status" value="1"/>
</dbReference>
<dbReference type="CDD" id="cd17574">
    <property type="entry name" value="REC_OmpR"/>
    <property type="match status" value="1"/>
</dbReference>
<proteinExistence type="predicted"/>
<evidence type="ECO:0000256" key="6">
    <source>
        <dbReference type="ARBA" id="ARBA00023163"/>
    </source>
</evidence>
<keyword evidence="2 8" id="KW-0597">Phosphoprotein</keyword>
<feature type="domain" description="Response regulatory" evidence="10">
    <location>
        <begin position="3"/>
        <end position="116"/>
    </location>
</feature>
<dbReference type="PROSITE" id="PS50110">
    <property type="entry name" value="RESPONSE_REGULATORY"/>
    <property type="match status" value="1"/>
</dbReference>
<evidence type="ECO:0000313" key="13">
    <source>
        <dbReference type="Proteomes" id="UP000199208"/>
    </source>
</evidence>
<evidence type="ECO:0000256" key="3">
    <source>
        <dbReference type="ARBA" id="ARBA00023012"/>
    </source>
</evidence>
<evidence type="ECO:0000313" key="12">
    <source>
        <dbReference type="EMBL" id="SCZ80901.1"/>
    </source>
</evidence>
<gene>
    <name evidence="12" type="ORF">SAMN03080599_02507</name>
</gene>
<dbReference type="SUPFAM" id="SSF52172">
    <property type="entry name" value="CheY-like"/>
    <property type="match status" value="1"/>
</dbReference>
<dbReference type="InterPro" id="IPR011006">
    <property type="entry name" value="CheY-like_superfamily"/>
</dbReference>
<keyword evidence="6" id="KW-0804">Transcription</keyword>
<evidence type="ECO:0000256" key="7">
    <source>
        <dbReference type="ARBA" id="ARBA00024867"/>
    </source>
</evidence>
<keyword evidence="5 9" id="KW-0238">DNA-binding</keyword>
<evidence type="ECO:0000256" key="1">
    <source>
        <dbReference type="ARBA" id="ARBA00018672"/>
    </source>
</evidence>
<evidence type="ECO:0000256" key="5">
    <source>
        <dbReference type="ARBA" id="ARBA00023125"/>
    </source>
</evidence>
<dbReference type="SMART" id="SM00448">
    <property type="entry name" value="REC"/>
    <property type="match status" value="1"/>
</dbReference>
<name>A0A1G5S570_9FIRM</name>
<organism evidence="12 13">
    <name type="scientific">Acidaminobacter hydrogenoformans DSM 2784</name>
    <dbReference type="NCBI Taxonomy" id="1120920"/>
    <lineage>
        <taxon>Bacteria</taxon>
        <taxon>Bacillati</taxon>
        <taxon>Bacillota</taxon>
        <taxon>Clostridia</taxon>
        <taxon>Peptostreptococcales</taxon>
        <taxon>Acidaminobacteraceae</taxon>
        <taxon>Acidaminobacter</taxon>
    </lineage>
</organism>
<dbReference type="OrthoDB" id="9790442at2"/>
<dbReference type="PROSITE" id="PS51755">
    <property type="entry name" value="OMPR_PHOB"/>
    <property type="match status" value="1"/>
</dbReference>
<dbReference type="EMBL" id="FMWL01000015">
    <property type="protein sequence ID" value="SCZ80901.1"/>
    <property type="molecule type" value="Genomic_DNA"/>
</dbReference>
<evidence type="ECO:0000256" key="8">
    <source>
        <dbReference type="PROSITE-ProRule" id="PRU00169"/>
    </source>
</evidence>
<dbReference type="STRING" id="1120920.SAMN03080599_02507"/>
<evidence type="ECO:0000259" key="10">
    <source>
        <dbReference type="PROSITE" id="PS50110"/>
    </source>
</evidence>
<dbReference type="GO" id="GO:0000156">
    <property type="term" value="F:phosphorelay response regulator activity"/>
    <property type="evidence" value="ECO:0007669"/>
    <property type="project" value="TreeGrafter"/>
</dbReference>
<dbReference type="Gene3D" id="3.40.50.2300">
    <property type="match status" value="1"/>
</dbReference>
<dbReference type="AlphaFoldDB" id="A0A1G5S570"/>
<dbReference type="GO" id="GO:0032993">
    <property type="term" value="C:protein-DNA complex"/>
    <property type="evidence" value="ECO:0007669"/>
    <property type="project" value="TreeGrafter"/>
</dbReference>
<dbReference type="Gene3D" id="1.10.10.10">
    <property type="entry name" value="Winged helix-like DNA-binding domain superfamily/Winged helix DNA-binding domain"/>
    <property type="match status" value="1"/>
</dbReference>
<dbReference type="PANTHER" id="PTHR48111:SF73">
    <property type="entry name" value="ALKALINE PHOSPHATASE SYNTHESIS TRANSCRIPTIONAL REGULATORY PROTEIN PHOP"/>
    <property type="match status" value="1"/>
</dbReference>